<organism evidence="3 4">
    <name type="scientific">Candidatus Enterocloster faecavium</name>
    <dbReference type="NCBI Taxonomy" id="2838560"/>
    <lineage>
        <taxon>Bacteria</taxon>
        <taxon>Bacillati</taxon>
        <taxon>Bacillota</taxon>
        <taxon>Clostridia</taxon>
        <taxon>Lachnospirales</taxon>
        <taxon>Lachnospiraceae</taxon>
        <taxon>Enterocloster</taxon>
    </lineage>
</organism>
<accession>A0A9D2RM44</accession>
<dbReference type="Proteomes" id="UP000886804">
    <property type="component" value="Unassembled WGS sequence"/>
</dbReference>
<gene>
    <name evidence="3" type="ORF">H9716_06515</name>
</gene>
<keyword evidence="2" id="KW-0812">Transmembrane</keyword>
<feature type="compositionally biased region" description="Basic and acidic residues" evidence="1">
    <location>
        <begin position="31"/>
        <end position="62"/>
    </location>
</feature>
<evidence type="ECO:0000313" key="3">
    <source>
        <dbReference type="EMBL" id="HJB07507.1"/>
    </source>
</evidence>
<evidence type="ECO:0000256" key="1">
    <source>
        <dbReference type="SAM" id="MobiDB-lite"/>
    </source>
</evidence>
<name>A0A9D2RM44_9FIRM</name>
<evidence type="ECO:0000256" key="2">
    <source>
        <dbReference type="SAM" id="Phobius"/>
    </source>
</evidence>
<feature type="region of interest" description="Disordered" evidence="1">
    <location>
        <begin position="1"/>
        <end position="91"/>
    </location>
</feature>
<reference evidence="3" key="1">
    <citation type="journal article" date="2021" name="PeerJ">
        <title>Extensive microbial diversity within the chicken gut microbiome revealed by metagenomics and culture.</title>
        <authorList>
            <person name="Gilroy R."/>
            <person name="Ravi A."/>
            <person name="Getino M."/>
            <person name="Pursley I."/>
            <person name="Horton D.L."/>
            <person name="Alikhan N.F."/>
            <person name="Baker D."/>
            <person name="Gharbi K."/>
            <person name="Hall N."/>
            <person name="Watson M."/>
            <person name="Adriaenssens E.M."/>
            <person name="Foster-Nyarko E."/>
            <person name="Jarju S."/>
            <person name="Secka A."/>
            <person name="Antonio M."/>
            <person name="Oren A."/>
            <person name="Chaudhuri R.R."/>
            <person name="La Ragione R."/>
            <person name="Hildebrand F."/>
            <person name="Pallen M.J."/>
        </authorList>
    </citation>
    <scope>NUCLEOTIDE SEQUENCE</scope>
    <source>
        <strain evidence="3">CHK188-4685</strain>
    </source>
</reference>
<dbReference type="EMBL" id="DWYS01000079">
    <property type="protein sequence ID" value="HJB07507.1"/>
    <property type="molecule type" value="Genomic_DNA"/>
</dbReference>
<keyword evidence="2" id="KW-0472">Membrane</keyword>
<reference evidence="3" key="2">
    <citation type="submission" date="2021-04" db="EMBL/GenBank/DDBJ databases">
        <authorList>
            <person name="Gilroy R."/>
        </authorList>
    </citation>
    <scope>NUCLEOTIDE SEQUENCE</scope>
    <source>
        <strain evidence="3">CHK188-4685</strain>
    </source>
</reference>
<comment type="caution">
    <text evidence="3">The sequence shown here is derived from an EMBL/GenBank/DDBJ whole genome shotgun (WGS) entry which is preliminary data.</text>
</comment>
<feature type="transmembrane region" description="Helical" evidence="2">
    <location>
        <begin position="143"/>
        <end position="164"/>
    </location>
</feature>
<keyword evidence="2" id="KW-1133">Transmembrane helix</keyword>
<feature type="compositionally biased region" description="Low complexity" evidence="1">
    <location>
        <begin position="16"/>
        <end position="26"/>
    </location>
</feature>
<proteinExistence type="predicted"/>
<evidence type="ECO:0000313" key="4">
    <source>
        <dbReference type="Proteomes" id="UP000886804"/>
    </source>
</evidence>
<dbReference type="AlphaFoldDB" id="A0A9D2RM44"/>
<protein>
    <submittedName>
        <fullName evidence="3">DUF4190 domain-containing protein</fullName>
    </submittedName>
</protein>
<sequence length="180" mass="18899">MEEEKNGLNPEPGMAESVSDGTVSDSSTEEESVKAEERHPEPEQPPVTEDKQPEAPRMESVEPVRPAAESSQGPWQGGYGDTRDTASPPKRSGNGMSIAALVMGILSLVCCCCGYAGIAFGALGIIFALLSRGEEPMNTQAKVGLVLSCIGIALAVISIIVLLIGNAGNLMEITTQISRR</sequence>
<feature type="transmembrane region" description="Helical" evidence="2">
    <location>
        <begin position="98"/>
        <end position="131"/>
    </location>
</feature>